<name>A0A834J6T4_VESVU</name>
<protein>
    <submittedName>
        <fullName evidence="1">Uncharacterized protein</fullName>
    </submittedName>
</protein>
<dbReference type="Proteomes" id="UP000614350">
    <property type="component" value="Unassembled WGS sequence"/>
</dbReference>
<accession>A0A834J6T4</accession>
<evidence type="ECO:0000313" key="2">
    <source>
        <dbReference type="Proteomes" id="UP000614350"/>
    </source>
</evidence>
<gene>
    <name evidence="1" type="ORF">HZH66_013380</name>
</gene>
<evidence type="ECO:0000313" key="1">
    <source>
        <dbReference type="EMBL" id="KAF7382978.1"/>
    </source>
</evidence>
<proteinExistence type="predicted"/>
<sequence length="133" mass="15710">MKVSVIKESPKNIQESFLQHLKKFRLFQKALENGFMLILAMPTLEITLLHYSPPLLNYYVIKYDMSDFEVKVCEEVWRTSGDKIAKSVFYSLLGIKYFSLQEVIQFLEEMIVSWYKLWGIWWVTKFSGPALVV</sequence>
<comment type="caution">
    <text evidence="1">The sequence shown here is derived from an EMBL/GenBank/DDBJ whole genome shotgun (WGS) entry which is preliminary data.</text>
</comment>
<keyword evidence="2" id="KW-1185">Reference proteome</keyword>
<dbReference type="AlphaFoldDB" id="A0A834J6T4"/>
<reference evidence="1" key="1">
    <citation type="journal article" date="2020" name="G3 (Bethesda)">
        <title>High-Quality Assemblies for Three Invasive Social Wasps from the &lt;i&gt;Vespula&lt;/i&gt; Genus.</title>
        <authorList>
            <person name="Harrop T.W.R."/>
            <person name="Guhlin J."/>
            <person name="McLaughlin G.M."/>
            <person name="Permina E."/>
            <person name="Stockwell P."/>
            <person name="Gilligan J."/>
            <person name="Le Lec M.F."/>
            <person name="Gruber M.A.M."/>
            <person name="Quinn O."/>
            <person name="Lovegrove M."/>
            <person name="Duncan E.J."/>
            <person name="Remnant E.J."/>
            <person name="Van Eeckhoven J."/>
            <person name="Graham B."/>
            <person name="Knapp R.A."/>
            <person name="Langford K.W."/>
            <person name="Kronenberg Z."/>
            <person name="Press M.O."/>
            <person name="Eacker S.M."/>
            <person name="Wilson-Rankin E.E."/>
            <person name="Purcell J."/>
            <person name="Lester P.J."/>
            <person name="Dearden P.K."/>
        </authorList>
    </citation>
    <scope>NUCLEOTIDE SEQUENCE</scope>
    <source>
        <strain evidence="1">Marl-1</strain>
    </source>
</reference>
<organism evidence="1 2">
    <name type="scientific">Vespula vulgaris</name>
    <name type="common">Yellow jacket</name>
    <name type="synonym">Wasp</name>
    <dbReference type="NCBI Taxonomy" id="7454"/>
    <lineage>
        <taxon>Eukaryota</taxon>
        <taxon>Metazoa</taxon>
        <taxon>Ecdysozoa</taxon>
        <taxon>Arthropoda</taxon>
        <taxon>Hexapoda</taxon>
        <taxon>Insecta</taxon>
        <taxon>Pterygota</taxon>
        <taxon>Neoptera</taxon>
        <taxon>Endopterygota</taxon>
        <taxon>Hymenoptera</taxon>
        <taxon>Apocrita</taxon>
        <taxon>Aculeata</taxon>
        <taxon>Vespoidea</taxon>
        <taxon>Vespidae</taxon>
        <taxon>Vespinae</taxon>
        <taxon>Vespula</taxon>
    </lineage>
</organism>
<dbReference type="EMBL" id="JACSEA010000018">
    <property type="protein sequence ID" value="KAF7382978.1"/>
    <property type="molecule type" value="Genomic_DNA"/>
</dbReference>